<keyword evidence="1" id="KW-1133">Transmembrane helix</keyword>
<sequence length="173" mass="18441">MNLSIISWIIYDIGNTLFNAGVTGLFFPLWIITKLDGTDGTVGYTLSIALLTTLIISPVIGTISDQAKARKIFLGIFTILCGLFTTLIGNSTVIFSLISFGFAVTTLHIGDIFYNLMLKDVSNNKNIGLIGGLGAGIGYLGAIIAILIGLFIIEDQGYPIGFIIMGILIIVFG</sequence>
<feature type="transmembrane region" description="Helical" evidence="1">
    <location>
        <begin position="156"/>
        <end position="172"/>
    </location>
</feature>
<evidence type="ECO:0008006" key="3">
    <source>
        <dbReference type="Google" id="ProtNLM"/>
    </source>
</evidence>
<reference evidence="2" key="1">
    <citation type="submission" date="2018-05" db="EMBL/GenBank/DDBJ databases">
        <authorList>
            <person name="Lanie J.A."/>
            <person name="Ng W.-L."/>
            <person name="Kazmierczak K.M."/>
            <person name="Andrzejewski T.M."/>
            <person name="Davidsen T.M."/>
            <person name="Wayne K.J."/>
            <person name="Tettelin H."/>
            <person name="Glass J.I."/>
            <person name="Rusch D."/>
            <person name="Podicherti R."/>
            <person name="Tsui H.-C.T."/>
            <person name="Winkler M.E."/>
        </authorList>
    </citation>
    <scope>NUCLEOTIDE SEQUENCE</scope>
</reference>
<evidence type="ECO:0000313" key="2">
    <source>
        <dbReference type="EMBL" id="SVE28752.1"/>
    </source>
</evidence>
<name>A0A383C977_9ZZZZ</name>
<feature type="transmembrane region" description="Helical" evidence="1">
    <location>
        <begin position="9"/>
        <end position="30"/>
    </location>
</feature>
<evidence type="ECO:0000256" key="1">
    <source>
        <dbReference type="SAM" id="Phobius"/>
    </source>
</evidence>
<dbReference type="Gene3D" id="1.20.1250.20">
    <property type="entry name" value="MFS general substrate transporter like domains"/>
    <property type="match status" value="1"/>
</dbReference>
<feature type="transmembrane region" description="Helical" evidence="1">
    <location>
        <begin position="126"/>
        <end position="150"/>
    </location>
</feature>
<keyword evidence="1" id="KW-0812">Transmembrane</keyword>
<dbReference type="GO" id="GO:0022857">
    <property type="term" value="F:transmembrane transporter activity"/>
    <property type="evidence" value="ECO:0007669"/>
    <property type="project" value="InterPro"/>
</dbReference>
<feature type="non-terminal residue" evidence="2">
    <location>
        <position position="173"/>
    </location>
</feature>
<dbReference type="InterPro" id="IPR036259">
    <property type="entry name" value="MFS_trans_sf"/>
</dbReference>
<protein>
    <recommendedName>
        <fullName evidence="3">Major facilitator superfamily (MFS) profile domain-containing protein</fullName>
    </recommendedName>
</protein>
<proteinExistence type="predicted"/>
<dbReference type="AlphaFoldDB" id="A0A383C977"/>
<feature type="transmembrane region" description="Helical" evidence="1">
    <location>
        <begin position="94"/>
        <end position="114"/>
    </location>
</feature>
<organism evidence="2">
    <name type="scientific">marine metagenome</name>
    <dbReference type="NCBI Taxonomy" id="408172"/>
    <lineage>
        <taxon>unclassified sequences</taxon>
        <taxon>metagenomes</taxon>
        <taxon>ecological metagenomes</taxon>
    </lineage>
</organism>
<dbReference type="SUPFAM" id="SSF103473">
    <property type="entry name" value="MFS general substrate transporter"/>
    <property type="match status" value="1"/>
</dbReference>
<accession>A0A383C977</accession>
<feature type="transmembrane region" description="Helical" evidence="1">
    <location>
        <begin position="72"/>
        <end position="88"/>
    </location>
</feature>
<feature type="transmembrane region" description="Helical" evidence="1">
    <location>
        <begin position="42"/>
        <end position="60"/>
    </location>
</feature>
<dbReference type="EMBL" id="UINC01206906">
    <property type="protein sequence ID" value="SVE28752.1"/>
    <property type="molecule type" value="Genomic_DNA"/>
</dbReference>
<dbReference type="Pfam" id="PF07690">
    <property type="entry name" value="MFS_1"/>
    <property type="match status" value="1"/>
</dbReference>
<gene>
    <name evidence="2" type="ORF">METZ01_LOCUS481606</name>
</gene>
<dbReference type="InterPro" id="IPR011701">
    <property type="entry name" value="MFS"/>
</dbReference>
<keyword evidence="1" id="KW-0472">Membrane</keyword>